<sequence length="293" mass="32490">GGILVLLPSFTPKDTISAIKRCRITVCPAVNKIFQKLYEAGISRESCLSLKFWMSGAGRLDPELKKEFEQAAGVPVLEGYGLSETSPVISITRIGENKPGSVGQPVPDTSVRIVNIENGGEVKTGEEGEILVRGPQVMAGYYNKPEETKKALRDGWLYTGDIGYIDKDGFIYITDRKKEMSSVSGENVFWHQVESLLLKHPSVKKCAVIGVHHKETGEAIVAFVLLDKEDSLKDVKKYAGSSHNKLLVPREIIQVSEKVFSDWEDALGKLQKRKIKTYYETGRYQGRLISNGV</sequence>
<dbReference type="Gene3D" id="3.30.300.30">
    <property type="match status" value="1"/>
</dbReference>
<evidence type="ECO:0000259" key="2">
    <source>
        <dbReference type="Pfam" id="PF13193"/>
    </source>
</evidence>
<dbReference type="Gene3D" id="3.40.50.12780">
    <property type="entry name" value="N-terminal domain of ligase-like"/>
    <property type="match status" value="1"/>
</dbReference>
<dbReference type="Proteomes" id="UP000230007">
    <property type="component" value="Unassembled WGS sequence"/>
</dbReference>
<evidence type="ECO:0000313" key="4">
    <source>
        <dbReference type="Proteomes" id="UP000230007"/>
    </source>
</evidence>
<feature type="domain" description="AMP-binding enzyme C-terminal" evidence="2">
    <location>
        <begin position="192"/>
        <end position="257"/>
    </location>
</feature>
<dbReference type="SUPFAM" id="SSF56801">
    <property type="entry name" value="Acetyl-CoA synthetase-like"/>
    <property type="match status" value="1"/>
</dbReference>
<dbReference type="InterPro" id="IPR042099">
    <property type="entry name" value="ANL_N_sf"/>
</dbReference>
<protein>
    <submittedName>
        <fullName evidence="3">Long-chain fatty acid--CoA ligase</fullName>
    </submittedName>
</protein>
<evidence type="ECO:0000259" key="1">
    <source>
        <dbReference type="Pfam" id="PF00501"/>
    </source>
</evidence>
<evidence type="ECO:0000313" key="3">
    <source>
        <dbReference type="EMBL" id="PIP45956.1"/>
    </source>
</evidence>
<dbReference type="PANTHER" id="PTHR24096">
    <property type="entry name" value="LONG-CHAIN-FATTY-ACID--COA LIGASE"/>
    <property type="match status" value="1"/>
</dbReference>
<dbReference type="InterPro" id="IPR025110">
    <property type="entry name" value="AMP-bd_C"/>
</dbReference>
<keyword evidence="3" id="KW-0436">Ligase</keyword>
<dbReference type="InterPro" id="IPR000873">
    <property type="entry name" value="AMP-dep_synth/lig_dom"/>
</dbReference>
<organism evidence="3 4">
    <name type="scientific">Candidatus Colwellbacteria bacterium CG23_combo_of_CG06-09_8_20_14_all_42_19</name>
    <dbReference type="NCBI Taxonomy" id="1974541"/>
    <lineage>
        <taxon>Bacteria</taxon>
        <taxon>Candidatus Colwelliibacteriota</taxon>
    </lineage>
</organism>
<feature type="non-terminal residue" evidence="3">
    <location>
        <position position="1"/>
    </location>
</feature>
<gene>
    <name evidence="3" type="ORF">COX15_01840</name>
</gene>
<comment type="caution">
    <text evidence="3">The sequence shown here is derived from an EMBL/GenBank/DDBJ whole genome shotgun (WGS) entry which is preliminary data.</text>
</comment>
<proteinExistence type="predicted"/>
<dbReference type="Pfam" id="PF00501">
    <property type="entry name" value="AMP-binding"/>
    <property type="match status" value="1"/>
</dbReference>
<dbReference type="InterPro" id="IPR045851">
    <property type="entry name" value="AMP-bd_C_sf"/>
</dbReference>
<reference evidence="3 4" key="1">
    <citation type="submission" date="2017-09" db="EMBL/GenBank/DDBJ databases">
        <title>Depth-based differentiation of microbial function through sediment-hosted aquifers and enrichment of novel symbionts in the deep terrestrial subsurface.</title>
        <authorList>
            <person name="Probst A.J."/>
            <person name="Ladd B."/>
            <person name="Jarett J.K."/>
            <person name="Geller-Mcgrath D.E."/>
            <person name="Sieber C.M."/>
            <person name="Emerson J.B."/>
            <person name="Anantharaman K."/>
            <person name="Thomas B.C."/>
            <person name="Malmstrom R."/>
            <person name="Stieglmeier M."/>
            <person name="Klingl A."/>
            <person name="Woyke T."/>
            <person name="Ryan C.M."/>
            <person name="Banfield J.F."/>
        </authorList>
    </citation>
    <scope>NUCLEOTIDE SEQUENCE [LARGE SCALE GENOMIC DNA]</scope>
    <source>
        <strain evidence="3">CG23_combo_of_CG06-09_8_20_14_all_42_19</strain>
    </source>
</reference>
<dbReference type="AlphaFoldDB" id="A0A2H0AKL0"/>
<feature type="domain" description="AMP-dependent synthetase/ligase" evidence="1">
    <location>
        <begin position="1"/>
        <end position="142"/>
    </location>
</feature>
<dbReference type="GO" id="GO:0016405">
    <property type="term" value="F:CoA-ligase activity"/>
    <property type="evidence" value="ECO:0007669"/>
    <property type="project" value="TreeGrafter"/>
</dbReference>
<name>A0A2H0AKL0_9BACT</name>
<dbReference type="EMBL" id="PCSK01000041">
    <property type="protein sequence ID" value="PIP45956.1"/>
    <property type="molecule type" value="Genomic_DNA"/>
</dbReference>
<dbReference type="Pfam" id="PF13193">
    <property type="entry name" value="AMP-binding_C"/>
    <property type="match status" value="1"/>
</dbReference>
<accession>A0A2H0AKL0</accession>